<gene>
    <name evidence="6" type="ORF">IAC53_00310</name>
</gene>
<evidence type="ECO:0000256" key="2">
    <source>
        <dbReference type="ARBA" id="ARBA00022679"/>
    </source>
</evidence>
<dbReference type="CDD" id="cd07805">
    <property type="entry name" value="ASKHA_NBD_FGGY_CvXK-like"/>
    <property type="match status" value="1"/>
</dbReference>
<dbReference type="PANTHER" id="PTHR43095">
    <property type="entry name" value="SUGAR KINASE"/>
    <property type="match status" value="1"/>
</dbReference>
<protein>
    <submittedName>
        <fullName evidence="6">FGGY-family carbohydrate kinase</fullName>
    </submittedName>
</protein>
<evidence type="ECO:0000259" key="5">
    <source>
        <dbReference type="Pfam" id="PF02782"/>
    </source>
</evidence>
<evidence type="ECO:0000313" key="6">
    <source>
        <dbReference type="EMBL" id="HIU35045.1"/>
    </source>
</evidence>
<dbReference type="AlphaFoldDB" id="A0A9D1ICT0"/>
<name>A0A9D1ICT0_9FIRM</name>
<dbReference type="InterPro" id="IPR018485">
    <property type="entry name" value="FGGY_C"/>
</dbReference>
<dbReference type="Pfam" id="PF02782">
    <property type="entry name" value="FGGY_C"/>
    <property type="match status" value="1"/>
</dbReference>
<dbReference type="GO" id="GO:0005975">
    <property type="term" value="P:carbohydrate metabolic process"/>
    <property type="evidence" value="ECO:0007669"/>
    <property type="project" value="InterPro"/>
</dbReference>
<organism evidence="6 7">
    <name type="scientific">Candidatus Fimenecus excrementigallinarum</name>
    <dbReference type="NCBI Taxonomy" id="2840816"/>
    <lineage>
        <taxon>Bacteria</taxon>
        <taxon>Bacillati</taxon>
        <taxon>Bacillota</taxon>
        <taxon>Clostridia</taxon>
        <taxon>Candidatus Fimenecus</taxon>
    </lineage>
</organism>
<dbReference type="InterPro" id="IPR000577">
    <property type="entry name" value="Carb_kinase_FGGY"/>
</dbReference>
<dbReference type="GO" id="GO:0016301">
    <property type="term" value="F:kinase activity"/>
    <property type="evidence" value="ECO:0007669"/>
    <property type="project" value="UniProtKB-KW"/>
</dbReference>
<proteinExistence type="inferred from homology"/>
<dbReference type="Proteomes" id="UP000824071">
    <property type="component" value="Unassembled WGS sequence"/>
</dbReference>
<dbReference type="PIRSF" id="PIRSF000538">
    <property type="entry name" value="GlpK"/>
    <property type="match status" value="1"/>
</dbReference>
<dbReference type="InterPro" id="IPR018484">
    <property type="entry name" value="FGGY_N"/>
</dbReference>
<comment type="similarity">
    <text evidence="1">Belongs to the FGGY kinase family.</text>
</comment>
<keyword evidence="2" id="KW-0808">Transferase</keyword>
<reference evidence="6" key="1">
    <citation type="submission" date="2020-10" db="EMBL/GenBank/DDBJ databases">
        <authorList>
            <person name="Gilroy R."/>
        </authorList>
    </citation>
    <scope>NUCLEOTIDE SEQUENCE</scope>
    <source>
        <strain evidence="6">ChiGjej1B1-19959</strain>
    </source>
</reference>
<feature type="domain" description="Carbohydrate kinase FGGY C-terminal" evidence="5">
    <location>
        <begin position="277"/>
        <end position="483"/>
    </location>
</feature>
<comment type="caution">
    <text evidence="6">The sequence shown here is derived from an EMBL/GenBank/DDBJ whole genome shotgun (WGS) entry which is preliminary data.</text>
</comment>
<feature type="domain" description="Carbohydrate kinase FGGY N-terminal" evidence="4">
    <location>
        <begin position="6"/>
        <end position="260"/>
    </location>
</feature>
<dbReference type="InterPro" id="IPR050406">
    <property type="entry name" value="FGGY_Carb_Kinase"/>
</dbReference>
<reference evidence="6" key="2">
    <citation type="journal article" date="2021" name="PeerJ">
        <title>Extensive microbial diversity within the chicken gut microbiome revealed by metagenomics and culture.</title>
        <authorList>
            <person name="Gilroy R."/>
            <person name="Ravi A."/>
            <person name="Getino M."/>
            <person name="Pursley I."/>
            <person name="Horton D.L."/>
            <person name="Alikhan N.F."/>
            <person name="Baker D."/>
            <person name="Gharbi K."/>
            <person name="Hall N."/>
            <person name="Watson M."/>
            <person name="Adriaenssens E.M."/>
            <person name="Foster-Nyarko E."/>
            <person name="Jarju S."/>
            <person name="Secka A."/>
            <person name="Antonio M."/>
            <person name="Oren A."/>
            <person name="Chaudhuri R.R."/>
            <person name="La Ragione R."/>
            <person name="Hildebrand F."/>
            <person name="Pallen M.J."/>
        </authorList>
    </citation>
    <scope>NUCLEOTIDE SEQUENCE</scope>
    <source>
        <strain evidence="6">ChiGjej1B1-19959</strain>
    </source>
</reference>
<evidence type="ECO:0000313" key="7">
    <source>
        <dbReference type="Proteomes" id="UP000824071"/>
    </source>
</evidence>
<evidence type="ECO:0000256" key="3">
    <source>
        <dbReference type="ARBA" id="ARBA00022777"/>
    </source>
</evidence>
<dbReference type="Pfam" id="PF00370">
    <property type="entry name" value="FGGY_N"/>
    <property type="match status" value="1"/>
</dbReference>
<sequence>MVNPVYVLAYDIGTTGVKTCLFSIADTIELLASASEGYNLYVLPGGGAEQDPDEWWDAMVKSTRTVMKKSKVNKKAIAGISFCSQMQGLVLVDQEGNAVRRAMSYMDQRAREELKKGIAYGPQIAGAYIPKLLKALQVTGAVACSVKDPVWKYKWVEAHEPEVFAKVHKWLDVKEYLICRMTGEFVMTPDSAFGALLYDIRKGKEGWSSEMCRLYGVQEKHLAKIVRSTDRVGKLRRQQAEELGLEEGTAVFGGGGDASLIGVGAGAVDLGDTHIYSGTSGWVSTVVDKSVVDANAMIAAIVGAREGYFNYFAELETAAKCVEWVKDHLALDEIDIYLDKSHDLKHHREDREVVYTNLYDYMMAVVDTVPAGAGGVVFTPWLHGNRCPFEDPNARGMFFNISLETGKSEMIRAVVEGVCYHLRWMLETQEKKIKTSDVVRFVGGGALSDITCQILADCTGKTVETVASPQNIGAVGAAATIAVGTGLIADLGEAKKLIPAAKTFYPSAANKAVYDRNFAVYKNLYKANKENFALLNADA</sequence>
<evidence type="ECO:0000259" key="4">
    <source>
        <dbReference type="Pfam" id="PF00370"/>
    </source>
</evidence>
<dbReference type="PANTHER" id="PTHR43095:SF5">
    <property type="entry name" value="XYLULOSE KINASE"/>
    <property type="match status" value="1"/>
</dbReference>
<dbReference type="EMBL" id="DVMW01000002">
    <property type="protein sequence ID" value="HIU35045.1"/>
    <property type="molecule type" value="Genomic_DNA"/>
</dbReference>
<keyword evidence="3 6" id="KW-0418">Kinase</keyword>
<dbReference type="InterPro" id="IPR043129">
    <property type="entry name" value="ATPase_NBD"/>
</dbReference>
<dbReference type="SUPFAM" id="SSF53067">
    <property type="entry name" value="Actin-like ATPase domain"/>
    <property type="match status" value="2"/>
</dbReference>
<accession>A0A9D1ICT0</accession>
<dbReference type="Gene3D" id="3.30.420.40">
    <property type="match status" value="2"/>
</dbReference>
<evidence type="ECO:0000256" key="1">
    <source>
        <dbReference type="ARBA" id="ARBA00009156"/>
    </source>
</evidence>